<dbReference type="AlphaFoldDB" id="A0AAD8X7L3"/>
<dbReference type="GO" id="GO:0010112">
    <property type="term" value="P:regulation of systemic acquired resistance"/>
    <property type="evidence" value="ECO:0007669"/>
    <property type="project" value="InterPro"/>
</dbReference>
<feature type="compositionally biased region" description="Low complexity" evidence="4">
    <location>
        <begin position="1"/>
        <end position="15"/>
    </location>
</feature>
<evidence type="ECO:0000313" key="5">
    <source>
        <dbReference type="EMBL" id="KAK1697157.1"/>
    </source>
</evidence>
<dbReference type="Proteomes" id="UP001231189">
    <property type="component" value="Unassembled WGS sequence"/>
</dbReference>
<comment type="caution">
    <text evidence="5">The sequence shown here is derived from an EMBL/GenBank/DDBJ whole genome shotgun (WGS) entry which is preliminary data.</text>
</comment>
<evidence type="ECO:0000256" key="2">
    <source>
        <dbReference type="ARBA" id="ARBA00009937"/>
    </source>
</evidence>
<comment type="similarity">
    <text evidence="2">Belongs to the NPR1-interactor family.</text>
</comment>
<organism evidence="5 6">
    <name type="scientific">Lolium multiflorum</name>
    <name type="common">Italian ryegrass</name>
    <name type="synonym">Lolium perenne subsp. multiflorum</name>
    <dbReference type="NCBI Taxonomy" id="4521"/>
    <lineage>
        <taxon>Eukaryota</taxon>
        <taxon>Viridiplantae</taxon>
        <taxon>Streptophyta</taxon>
        <taxon>Embryophyta</taxon>
        <taxon>Tracheophyta</taxon>
        <taxon>Spermatophyta</taxon>
        <taxon>Magnoliopsida</taxon>
        <taxon>Liliopsida</taxon>
        <taxon>Poales</taxon>
        <taxon>Poaceae</taxon>
        <taxon>BOP clade</taxon>
        <taxon>Pooideae</taxon>
        <taxon>Poodae</taxon>
        <taxon>Poeae</taxon>
        <taxon>Poeae Chloroplast Group 2 (Poeae type)</taxon>
        <taxon>Loliodinae</taxon>
        <taxon>Loliinae</taxon>
        <taxon>Lolium</taxon>
    </lineage>
</organism>
<name>A0AAD8X7L3_LOLMU</name>
<evidence type="ECO:0000256" key="3">
    <source>
        <dbReference type="ARBA" id="ARBA00023242"/>
    </source>
</evidence>
<evidence type="ECO:0000256" key="1">
    <source>
        <dbReference type="ARBA" id="ARBA00004123"/>
    </source>
</evidence>
<dbReference type="Pfam" id="PF15699">
    <property type="entry name" value="NPR1_interact"/>
    <property type="match status" value="1"/>
</dbReference>
<sequence>MDATTAAAKAVAPTTEDADNAPSLQRAAAPKPAPGQEEALPAATADMAPPPPTTRATSAEFGDEDEQVEKFYELLANIRTLRAMHARGSGNADASTDDTASDKVCGGVRKRARWAEQPWRPTFRMEDFEEAPGGSAFKKDTRDDEGAATSRWPGKKTMDEAADGESDDA</sequence>
<proteinExistence type="inferred from homology"/>
<evidence type="ECO:0000256" key="4">
    <source>
        <dbReference type="SAM" id="MobiDB-lite"/>
    </source>
</evidence>
<dbReference type="PANTHER" id="PTHR33669:SF4">
    <property type="entry name" value="NRR REPRESSOR HOMOLOG 2"/>
    <property type="match status" value="1"/>
</dbReference>
<evidence type="ECO:0000313" key="6">
    <source>
        <dbReference type="Proteomes" id="UP001231189"/>
    </source>
</evidence>
<dbReference type="PANTHER" id="PTHR33669">
    <property type="entry name" value="PROTEIN NEGATIVE REGULATOR OF RESISTANCE"/>
    <property type="match status" value="1"/>
</dbReference>
<dbReference type="InterPro" id="IPR031425">
    <property type="entry name" value="NPR1/NH1-interacting"/>
</dbReference>
<feature type="region of interest" description="Disordered" evidence="4">
    <location>
        <begin position="1"/>
        <end position="65"/>
    </location>
</feature>
<dbReference type="EMBL" id="JAUUTY010000001">
    <property type="protein sequence ID" value="KAK1697157.1"/>
    <property type="molecule type" value="Genomic_DNA"/>
</dbReference>
<keyword evidence="3" id="KW-0539">Nucleus</keyword>
<dbReference type="GO" id="GO:0005634">
    <property type="term" value="C:nucleus"/>
    <property type="evidence" value="ECO:0007669"/>
    <property type="project" value="UniProtKB-SubCell"/>
</dbReference>
<reference evidence="5" key="1">
    <citation type="submission" date="2023-07" db="EMBL/GenBank/DDBJ databases">
        <title>A chromosome-level genome assembly of Lolium multiflorum.</title>
        <authorList>
            <person name="Chen Y."/>
            <person name="Copetti D."/>
            <person name="Kolliker R."/>
            <person name="Studer B."/>
        </authorList>
    </citation>
    <scope>NUCLEOTIDE SEQUENCE</scope>
    <source>
        <strain evidence="5">02402/16</strain>
        <tissue evidence="5">Leaf</tissue>
    </source>
</reference>
<gene>
    <name evidence="5" type="ORF">QYE76_013854</name>
</gene>
<feature type="compositionally biased region" description="Acidic residues" evidence="4">
    <location>
        <begin position="160"/>
        <end position="169"/>
    </location>
</feature>
<keyword evidence="6" id="KW-1185">Reference proteome</keyword>
<protein>
    <submittedName>
        <fullName evidence="5">Uncharacterized protein</fullName>
    </submittedName>
</protein>
<accession>A0AAD8X7L3</accession>
<feature type="region of interest" description="Disordered" evidence="4">
    <location>
        <begin position="123"/>
        <end position="169"/>
    </location>
</feature>
<comment type="subcellular location">
    <subcellularLocation>
        <location evidence="1">Nucleus</location>
    </subcellularLocation>
</comment>